<keyword evidence="2" id="KW-1185">Reference proteome</keyword>
<sequence length="82" mass="9173">MSLEIGRGVFDGPEFFEVSYTEVEADAPYREMAKSPEDVVAMLTGLKQKLKIGYPDCAPLRRQLRRIDMSVSLTSNMTRAGT</sequence>
<dbReference type="Gene3D" id="1.20.1260.40">
    <property type="match status" value="1"/>
</dbReference>
<accession>A0A6N7LEX2</accession>
<proteinExistence type="predicted"/>
<comment type="caution">
    <text evidence="1">The sequence shown here is derived from an EMBL/GenBank/DDBJ whole genome shotgun (WGS) entry which is preliminary data.</text>
</comment>
<organism evidence="1 2">
    <name type="scientific">Sinorhizobium terangae</name>
    <dbReference type="NCBI Taxonomy" id="110322"/>
    <lineage>
        <taxon>Bacteria</taxon>
        <taxon>Pseudomonadati</taxon>
        <taxon>Pseudomonadota</taxon>
        <taxon>Alphaproteobacteria</taxon>
        <taxon>Hyphomicrobiales</taxon>
        <taxon>Rhizobiaceae</taxon>
        <taxon>Sinorhizobium/Ensifer group</taxon>
        <taxon>Sinorhizobium</taxon>
    </lineage>
</organism>
<evidence type="ECO:0000313" key="1">
    <source>
        <dbReference type="EMBL" id="MQX15768.1"/>
    </source>
</evidence>
<evidence type="ECO:0000313" key="2">
    <source>
        <dbReference type="Proteomes" id="UP000439983"/>
    </source>
</evidence>
<dbReference type="EMBL" id="WITC01000055">
    <property type="protein sequence ID" value="MQX15768.1"/>
    <property type="molecule type" value="Genomic_DNA"/>
</dbReference>
<dbReference type="AlphaFoldDB" id="A0A6N7LEX2"/>
<gene>
    <name evidence="1" type="ORF">GHK62_13650</name>
</gene>
<dbReference type="RefSeq" id="WP_153439718.1">
    <property type="nucleotide sequence ID" value="NZ_JACIGA010000024.1"/>
</dbReference>
<dbReference type="Proteomes" id="UP000439983">
    <property type="component" value="Unassembled WGS sequence"/>
</dbReference>
<protein>
    <submittedName>
        <fullName evidence="1">Uncharacterized protein</fullName>
    </submittedName>
</protein>
<dbReference type="OrthoDB" id="6059332at2"/>
<name>A0A6N7LEX2_SINTE</name>
<reference evidence="1 2" key="1">
    <citation type="journal article" date="2013" name="Genome Biol.">
        <title>Comparative genomics of the core and accessory genomes of 48 Sinorhizobium strains comprising five genospecies.</title>
        <authorList>
            <person name="Sugawara M."/>
            <person name="Epstein B."/>
            <person name="Badgley B.D."/>
            <person name="Unno T."/>
            <person name="Xu L."/>
            <person name="Reese J."/>
            <person name="Gyaneshwar P."/>
            <person name="Denny R."/>
            <person name="Mudge J."/>
            <person name="Bharti A.K."/>
            <person name="Farmer A.D."/>
            <person name="May G.D."/>
            <person name="Woodward J.E."/>
            <person name="Medigue C."/>
            <person name="Vallenet D."/>
            <person name="Lajus A."/>
            <person name="Rouy Z."/>
            <person name="Martinez-Vaz B."/>
            <person name="Tiffin P."/>
            <person name="Young N.D."/>
            <person name="Sadowsky M.J."/>
        </authorList>
    </citation>
    <scope>NUCLEOTIDE SEQUENCE [LARGE SCALE GENOMIC DNA]</scope>
    <source>
        <strain evidence="1 2">USDA4894</strain>
    </source>
</reference>